<evidence type="ECO:0000313" key="3">
    <source>
        <dbReference type="Proteomes" id="UP000229907"/>
    </source>
</evidence>
<dbReference type="KEGG" id="bcho:BcFMB_00065"/>
<dbReference type="Pfam" id="PF13443">
    <property type="entry name" value="HTH_26"/>
    <property type="match status" value="1"/>
</dbReference>
<dbReference type="SUPFAM" id="SSF47413">
    <property type="entry name" value="lambda repressor-like DNA-binding domains"/>
    <property type="match status" value="1"/>
</dbReference>
<organism evidence="2 3">
    <name type="scientific">Bifidobacterium choerinum</name>
    <dbReference type="NCBI Taxonomy" id="35760"/>
    <lineage>
        <taxon>Bacteria</taxon>
        <taxon>Bacillati</taxon>
        <taxon>Actinomycetota</taxon>
        <taxon>Actinomycetes</taxon>
        <taxon>Bifidobacteriales</taxon>
        <taxon>Bifidobacteriaceae</taxon>
        <taxon>Bifidobacterium</taxon>
    </lineage>
</organism>
<protein>
    <recommendedName>
        <fullName evidence="1">HTH cro/C1-type domain-containing protein</fullName>
    </recommendedName>
</protein>
<sequence length="84" mass="9284">MTSADYVTQAIKVQLIRKGMTQKQLSEVSGLNESQLNRYFTGAREWPMRILDAIAPALGWRDSLDIFLAAQKEKAPAATDAASK</sequence>
<accession>A0A2D3D3E1</accession>
<dbReference type="InterPro" id="IPR001387">
    <property type="entry name" value="Cro/C1-type_HTH"/>
</dbReference>
<dbReference type="Gene3D" id="1.10.260.40">
    <property type="entry name" value="lambda repressor-like DNA-binding domains"/>
    <property type="match status" value="1"/>
</dbReference>
<dbReference type="RefSeq" id="WP_157774962.1">
    <property type="nucleotide sequence ID" value="NZ_CP018044.1"/>
</dbReference>
<dbReference type="InterPro" id="IPR010982">
    <property type="entry name" value="Lambda_DNA-bd_dom_sf"/>
</dbReference>
<gene>
    <name evidence="2" type="ORF">BcFMB_00065</name>
</gene>
<dbReference type="AlphaFoldDB" id="A0A2D3D3E1"/>
<dbReference type="EMBL" id="CP018044">
    <property type="protein sequence ID" value="ATU19598.1"/>
    <property type="molecule type" value="Genomic_DNA"/>
</dbReference>
<dbReference type="PROSITE" id="PS50943">
    <property type="entry name" value="HTH_CROC1"/>
    <property type="match status" value="1"/>
</dbReference>
<evidence type="ECO:0000259" key="1">
    <source>
        <dbReference type="PROSITE" id="PS50943"/>
    </source>
</evidence>
<reference evidence="2 3" key="1">
    <citation type="submission" date="2016-11" db="EMBL/GenBank/DDBJ databases">
        <title>complete genome sequence of Bifidobacterium choerinum strain FMB-1.</title>
        <authorList>
            <person name="Park C.-S."/>
            <person name="Jung D.-H."/>
            <person name="Choi D.-S."/>
        </authorList>
    </citation>
    <scope>NUCLEOTIDE SEQUENCE [LARGE SCALE GENOMIC DNA]</scope>
    <source>
        <strain evidence="2 3">FMB-1</strain>
    </source>
</reference>
<proteinExistence type="predicted"/>
<dbReference type="CDD" id="cd00093">
    <property type="entry name" value="HTH_XRE"/>
    <property type="match status" value="1"/>
</dbReference>
<feature type="domain" description="HTH cro/C1-type" evidence="1">
    <location>
        <begin position="11"/>
        <end position="67"/>
    </location>
</feature>
<dbReference type="Proteomes" id="UP000229907">
    <property type="component" value="Chromosome"/>
</dbReference>
<name>A0A2D3D3E1_9BIFI</name>
<dbReference type="SMART" id="SM00530">
    <property type="entry name" value="HTH_XRE"/>
    <property type="match status" value="1"/>
</dbReference>
<evidence type="ECO:0000313" key="2">
    <source>
        <dbReference type="EMBL" id="ATU19598.1"/>
    </source>
</evidence>
<dbReference type="GO" id="GO:0003677">
    <property type="term" value="F:DNA binding"/>
    <property type="evidence" value="ECO:0007669"/>
    <property type="project" value="InterPro"/>
</dbReference>